<protein>
    <submittedName>
        <fullName evidence="1">Receptor like protein 50</fullName>
    </submittedName>
</protein>
<reference evidence="1 2" key="1">
    <citation type="journal article" date="2018" name="Mol. Plant">
        <title>The genome of Artemisia annua provides insight into the evolution of Asteraceae family and artemisinin biosynthesis.</title>
        <authorList>
            <person name="Shen Q."/>
            <person name="Zhang L."/>
            <person name="Liao Z."/>
            <person name="Wang S."/>
            <person name="Yan T."/>
            <person name="Shi P."/>
            <person name="Liu M."/>
            <person name="Fu X."/>
            <person name="Pan Q."/>
            <person name="Wang Y."/>
            <person name="Lv Z."/>
            <person name="Lu X."/>
            <person name="Zhang F."/>
            <person name="Jiang W."/>
            <person name="Ma Y."/>
            <person name="Chen M."/>
            <person name="Hao X."/>
            <person name="Li L."/>
            <person name="Tang Y."/>
            <person name="Lv G."/>
            <person name="Zhou Y."/>
            <person name="Sun X."/>
            <person name="Brodelius P.E."/>
            <person name="Rose J.K.C."/>
            <person name="Tang K."/>
        </authorList>
    </citation>
    <scope>NUCLEOTIDE SEQUENCE [LARGE SCALE GENOMIC DNA]</scope>
    <source>
        <strain evidence="2">cv. Huhao1</strain>
        <tissue evidence="1">Leaf</tissue>
    </source>
</reference>
<dbReference type="AlphaFoldDB" id="A0A2U1QHG1"/>
<evidence type="ECO:0000313" key="2">
    <source>
        <dbReference type="Proteomes" id="UP000245207"/>
    </source>
</evidence>
<dbReference type="Proteomes" id="UP000245207">
    <property type="component" value="Unassembled WGS sequence"/>
</dbReference>
<organism evidence="1 2">
    <name type="scientific">Artemisia annua</name>
    <name type="common">Sweet wormwood</name>
    <dbReference type="NCBI Taxonomy" id="35608"/>
    <lineage>
        <taxon>Eukaryota</taxon>
        <taxon>Viridiplantae</taxon>
        <taxon>Streptophyta</taxon>
        <taxon>Embryophyta</taxon>
        <taxon>Tracheophyta</taxon>
        <taxon>Spermatophyta</taxon>
        <taxon>Magnoliopsida</taxon>
        <taxon>eudicotyledons</taxon>
        <taxon>Gunneridae</taxon>
        <taxon>Pentapetalae</taxon>
        <taxon>asterids</taxon>
        <taxon>campanulids</taxon>
        <taxon>Asterales</taxon>
        <taxon>Asteraceae</taxon>
        <taxon>Asteroideae</taxon>
        <taxon>Anthemideae</taxon>
        <taxon>Artemisiinae</taxon>
        <taxon>Artemisia</taxon>
    </lineage>
</organism>
<evidence type="ECO:0000313" key="1">
    <source>
        <dbReference type="EMBL" id="PWA97415.1"/>
    </source>
</evidence>
<gene>
    <name evidence="1" type="ORF">CTI12_AA029050</name>
</gene>
<proteinExistence type="predicted"/>
<name>A0A2U1QHG1_ARTAN</name>
<dbReference type="EMBL" id="PKPP01000123">
    <property type="protein sequence ID" value="PWA97415.1"/>
    <property type="molecule type" value="Genomic_DNA"/>
</dbReference>
<keyword evidence="1" id="KW-0675">Receptor</keyword>
<keyword evidence="2" id="KW-1185">Reference proteome</keyword>
<comment type="caution">
    <text evidence="1">The sequence shown here is derived from an EMBL/GenBank/DDBJ whole genome shotgun (WGS) entry which is preliminary data.</text>
</comment>
<accession>A0A2U1QHG1</accession>
<sequence>MHLLSSLRMLHHLDLSSVDLSKAIDWLQVINTLLRLSHVHFSGSKLPQSVYHSYKRGVILSAGFKQRSYKIYLIILTKPFTGDKEGYRKLLANWKSHPEK</sequence>